<dbReference type="Pfam" id="PF00001">
    <property type="entry name" value="7tm_1"/>
    <property type="match status" value="1"/>
</dbReference>
<evidence type="ECO:0000256" key="2">
    <source>
        <dbReference type="ARBA" id="ARBA00022692"/>
    </source>
</evidence>
<dbReference type="Gene3D" id="1.20.1070.10">
    <property type="entry name" value="Rhodopsin 7-helix transmembrane proteins"/>
    <property type="match status" value="1"/>
</dbReference>
<keyword evidence="7" id="KW-0807">Transducer</keyword>
<dbReference type="PANTHER" id="PTHR24243">
    <property type="entry name" value="G-PROTEIN COUPLED RECEPTOR"/>
    <property type="match status" value="1"/>
</dbReference>
<dbReference type="CDD" id="cd14978">
    <property type="entry name" value="7tmA_FMRFamide_R-like"/>
    <property type="match status" value="1"/>
</dbReference>
<comment type="caution">
    <text evidence="10">The sequence shown here is derived from an EMBL/GenBank/DDBJ whole genome shotgun (WGS) entry which is preliminary data.</text>
</comment>
<proteinExistence type="predicted"/>
<protein>
    <recommendedName>
        <fullName evidence="9">G-protein coupled receptors family 1 profile domain-containing protein</fullName>
    </recommendedName>
</protein>
<dbReference type="AlphaFoldDB" id="A0AAD9JCB7"/>
<feature type="transmembrane region" description="Helical" evidence="8">
    <location>
        <begin position="55"/>
        <end position="76"/>
    </location>
</feature>
<feature type="transmembrane region" description="Helical" evidence="8">
    <location>
        <begin position="228"/>
        <end position="248"/>
    </location>
</feature>
<keyword evidence="11" id="KW-1185">Reference proteome</keyword>
<evidence type="ECO:0000259" key="9">
    <source>
        <dbReference type="PROSITE" id="PS50262"/>
    </source>
</evidence>
<feature type="transmembrane region" description="Helical" evidence="8">
    <location>
        <begin position="20"/>
        <end position="43"/>
    </location>
</feature>
<feature type="transmembrane region" description="Helical" evidence="8">
    <location>
        <begin position="182"/>
        <end position="208"/>
    </location>
</feature>
<comment type="subcellular location">
    <subcellularLocation>
        <location evidence="1">Membrane</location>
        <topology evidence="1">Multi-pass membrane protein</topology>
    </subcellularLocation>
</comment>
<reference evidence="10" key="1">
    <citation type="journal article" date="2023" name="Mol. Biol. Evol.">
        <title>Third-Generation Sequencing Reveals the Adaptive Role of the Epigenome in Three Deep-Sea Polychaetes.</title>
        <authorList>
            <person name="Perez M."/>
            <person name="Aroh O."/>
            <person name="Sun Y."/>
            <person name="Lan Y."/>
            <person name="Juniper S.K."/>
            <person name="Young C.R."/>
            <person name="Angers B."/>
            <person name="Qian P.Y."/>
        </authorList>
    </citation>
    <scope>NUCLEOTIDE SEQUENCE</scope>
    <source>
        <strain evidence="10">P08H-3</strain>
    </source>
</reference>
<evidence type="ECO:0000256" key="1">
    <source>
        <dbReference type="ARBA" id="ARBA00004141"/>
    </source>
</evidence>
<dbReference type="SUPFAM" id="SSF81321">
    <property type="entry name" value="Family A G protein-coupled receptor-like"/>
    <property type="match status" value="1"/>
</dbReference>
<accession>A0AAD9JCB7</accession>
<name>A0AAD9JCB7_9ANNE</name>
<keyword evidence="6" id="KW-0675">Receptor</keyword>
<dbReference type="InterPro" id="IPR017452">
    <property type="entry name" value="GPCR_Rhodpsn_7TM"/>
</dbReference>
<dbReference type="Proteomes" id="UP001208570">
    <property type="component" value="Unassembled WGS sequence"/>
</dbReference>
<dbReference type="GO" id="GO:0004930">
    <property type="term" value="F:G protein-coupled receptor activity"/>
    <property type="evidence" value="ECO:0007669"/>
    <property type="project" value="UniProtKB-KW"/>
</dbReference>
<dbReference type="GO" id="GO:0005886">
    <property type="term" value="C:plasma membrane"/>
    <property type="evidence" value="ECO:0007669"/>
    <property type="project" value="TreeGrafter"/>
</dbReference>
<evidence type="ECO:0000256" key="8">
    <source>
        <dbReference type="SAM" id="Phobius"/>
    </source>
</evidence>
<feature type="transmembrane region" description="Helical" evidence="8">
    <location>
        <begin position="135"/>
        <end position="156"/>
    </location>
</feature>
<organism evidence="10 11">
    <name type="scientific">Paralvinella palmiformis</name>
    <dbReference type="NCBI Taxonomy" id="53620"/>
    <lineage>
        <taxon>Eukaryota</taxon>
        <taxon>Metazoa</taxon>
        <taxon>Spiralia</taxon>
        <taxon>Lophotrochozoa</taxon>
        <taxon>Annelida</taxon>
        <taxon>Polychaeta</taxon>
        <taxon>Sedentaria</taxon>
        <taxon>Canalipalpata</taxon>
        <taxon>Terebellida</taxon>
        <taxon>Terebelliformia</taxon>
        <taxon>Alvinellidae</taxon>
        <taxon>Paralvinella</taxon>
    </lineage>
</organism>
<keyword evidence="3 8" id="KW-1133">Transmembrane helix</keyword>
<feature type="domain" description="G-protein coupled receptors family 1 profile" evidence="9">
    <location>
        <begin position="34"/>
        <end position="288"/>
    </location>
</feature>
<keyword evidence="5 8" id="KW-0472">Membrane</keyword>
<feature type="transmembrane region" description="Helical" evidence="8">
    <location>
        <begin position="268"/>
        <end position="290"/>
    </location>
</feature>
<sequence>MNNSCCLEKENYQSFAANVWIYGSPTLVILGTIGNILVGIVMLQKQRKKHTISIYLTYLAFLDTVILYTGLSRQWILARYGLDIRNESSWICKLHMFLMYYLIQTEAWLLTCVSIERVGAAWCPMKAKHFFTRRFAVIQMASFSGFLFAANAHLFWSQALIRGEAGNVCALNPDFLAFRMKLWGWLDMTLASIFPFSVMITCNIAVVVKILDQKRKRGSSQETKVQSVTIMLLTVCVVFLLCTLPITIYLSDTDSFDSAYGCCFSSYVLWPIFNMLLYLNNTTNFVLYCVSGKKFRRQLRAKFSCRSNTIDAHP</sequence>
<gene>
    <name evidence="10" type="ORF">LSH36_428g00034</name>
</gene>
<dbReference type="PROSITE" id="PS50262">
    <property type="entry name" value="G_PROTEIN_RECEP_F1_2"/>
    <property type="match status" value="1"/>
</dbReference>
<dbReference type="InterPro" id="IPR000276">
    <property type="entry name" value="GPCR_Rhodpsn"/>
</dbReference>
<keyword evidence="4" id="KW-0297">G-protein coupled receptor</keyword>
<evidence type="ECO:0000313" key="10">
    <source>
        <dbReference type="EMBL" id="KAK2149961.1"/>
    </source>
</evidence>
<evidence type="ECO:0000256" key="3">
    <source>
        <dbReference type="ARBA" id="ARBA00022989"/>
    </source>
</evidence>
<keyword evidence="2 8" id="KW-0812">Transmembrane</keyword>
<evidence type="ECO:0000256" key="7">
    <source>
        <dbReference type="ARBA" id="ARBA00023224"/>
    </source>
</evidence>
<feature type="transmembrane region" description="Helical" evidence="8">
    <location>
        <begin position="96"/>
        <end position="115"/>
    </location>
</feature>
<dbReference type="EMBL" id="JAODUP010000428">
    <property type="protein sequence ID" value="KAK2149961.1"/>
    <property type="molecule type" value="Genomic_DNA"/>
</dbReference>
<evidence type="ECO:0000313" key="11">
    <source>
        <dbReference type="Proteomes" id="UP001208570"/>
    </source>
</evidence>
<evidence type="ECO:0000256" key="6">
    <source>
        <dbReference type="ARBA" id="ARBA00023170"/>
    </source>
</evidence>
<evidence type="ECO:0000256" key="4">
    <source>
        <dbReference type="ARBA" id="ARBA00023040"/>
    </source>
</evidence>
<evidence type="ECO:0000256" key="5">
    <source>
        <dbReference type="ARBA" id="ARBA00023136"/>
    </source>
</evidence>
<dbReference type="PANTHER" id="PTHR24243:SF230">
    <property type="entry name" value="G-PROTEIN COUPLED RECEPTORS FAMILY 1 PROFILE DOMAIN-CONTAINING PROTEIN"/>
    <property type="match status" value="1"/>
</dbReference>
<dbReference type="PRINTS" id="PR00237">
    <property type="entry name" value="GPCRRHODOPSN"/>
</dbReference>